<dbReference type="PANTHER" id="PTHR10353">
    <property type="entry name" value="GLYCOSYL HYDROLASE"/>
    <property type="match status" value="1"/>
</dbReference>
<dbReference type="Gramene" id="Manes.07G001300.1.v8.1">
    <property type="protein sequence ID" value="Manes.07G001300.1.v8.1.CDS"/>
    <property type="gene ID" value="Manes.07G001300.v8.1"/>
</dbReference>
<feature type="chain" id="PRO_5012564708" description="Beta-glucosidase" evidence="7">
    <location>
        <begin position="19"/>
        <end position="512"/>
    </location>
</feature>
<evidence type="ECO:0008006" key="10">
    <source>
        <dbReference type="Google" id="ProtNLM"/>
    </source>
</evidence>
<dbReference type="EMBL" id="CM004393">
    <property type="protein sequence ID" value="OAY44737.1"/>
    <property type="molecule type" value="Genomic_DNA"/>
</dbReference>
<dbReference type="PRINTS" id="PR00131">
    <property type="entry name" value="GLHYDRLASE1"/>
</dbReference>
<dbReference type="PANTHER" id="PTHR10353:SF237">
    <property type="entry name" value="BETA-GLUCOSIDASE 12-RELATED"/>
    <property type="match status" value="1"/>
</dbReference>
<dbReference type="InterPro" id="IPR001360">
    <property type="entry name" value="Glyco_hydro_1"/>
</dbReference>
<dbReference type="GO" id="GO:0005975">
    <property type="term" value="P:carbohydrate metabolic process"/>
    <property type="evidence" value="ECO:0007669"/>
    <property type="project" value="InterPro"/>
</dbReference>
<keyword evidence="2 6" id="KW-0378">Hydrolase</keyword>
<evidence type="ECO:0000256" key="7">
    <source>
        <dbReference type="SAM" id="SignalP"/>
    </source>
</evidence>
<dbReference type="GO" id="GO:0008422">
    <property type="term" value="F:beta-glucosidase activity"/>
    <property type="evidence" value="ECO:0000318"/>
    <property type="project" value="GO_Central"/>
</dbReference>
<dbReference type="SUPFAM" id="SSF51445">
    <property type="entry name" value="(Trans)glycosidases"/>
    <property type="match status" value="1"/>
</dbReference>
<evidence type="ECO:0000256" key="5">
    <source>
        <dbReference type="RuleBase" id="RU003690"/>
    </source>
</evidence>
<feature type="signal peptide" evidence="7">
    <location>
        <begin position="1"/>
        <end position="18"/>
    </location>
</feature>
<keyword evidence="3 6" id="KW-0326">Glycosidase</keyword>
<dbReference type="Gene3D" id="3.20.20.80">
    <property type="entry name" value="Glycosidases"/>
    <property type="match status" value="1"/>
</dbReference>
<dbReference type="Pfam" id="PF00232">
    <property type="entry name" value="Glyco_hydro_1"/>
    <property type="match status" value="1"/>
</dbReference>
<dbReference type="InterPro" id="IPR018120">
    <property type="entry name" value="Glyco_hydro_1_AS"/>
</dbReference>
<comment type="similarity">
    <text evidence="1 5">Belongs to the glycosyl hydrolase 1 family.</text>
</comment>
<name>A0A2C9VJ82_MANES</name>
<protein>
    <recommendedName>
        <fullName evidence="10">Beta-glucosidase</fullName>
    </recommendedName>
</protein>
<dbReference type="InterPro" id="IPR033132">
    <property type="entry name" value="GH_1_N_CS"/>
</dbReference>
<dbReference type="FunFam" id="3.20.20.80:FF:000020">
    <property type="entry name" value="Beta-glucosidase 12"/>
    <property type="match status" value="1"/>
</dbReference>
<comment type="caution">
    <text evidence="8">The sequence shown here is derived from an EMBL/GenBank/DDBJ whole genome shotgun (WGS) entry which is preliminary data.</text>
</comment>
<feature type="active site" description="Nucleophile" evidence="4">
    <location>
        <position position="413"/>
    </location>
</feature>
<keyword evidence="7" id="KW-0732">Signal</keyword>
<evidence type="ECO:0000256" key="6">
    <source>
        <dbReference type="RuleBase" id="RU004468"/>
    </source>
</evidence>
<keyword evidence="9" id="KW-1185">Reference proteome</keyword>
<proteinExistence type="inferred from homology"/>
<evidence type="ECO:0000313" key="9">
    <source>
        <dbReference type="Proteomes" id="UP000091857"/>
    </source>
</evidence>
<evidence type="ECO:0000256" key="3">
    <source>
        <dbReference type="ARBA" id="ARBA00023295"/>
    </source>
</evidence>
<accession>A0A2C9VJ82</accession>
<dbReference type="AlphaFoldDB" id="A0A2C9VJ82"/>
<dbReference type="Proteomes" id="UP000091857">
    <property type="component" value="Chromosome 7"/>
</dbReference>
<reference evidence="9" key="1">
    <citation type="journal article" date="2016" name="Nat. Biotechnol.">
        <title>Sequencing wild and cultivated cassava and related species reveals extensive interspecific hybridization and genetic diversity.</title>
        <authorList>
            <person name="Bredeson J.V."/>
            <person name="Lyons J.B."/>
            <person name="Prochnik S.E."/>
            <person name="Wu G.A."/>
            <person name="Ha C.M."/>
            <person name="Edsinger-Gonzales E."/>
            <person name="Grimwood J."/>
            <person name="Schmutz J."/>
            <person name="Rabbi I.Y."/>
            <person name="Egesi C."/>
            <person name="Nauluvula P."/>
            <person name="Lebot V."/>
            <person name="Ndunguru J."/>
            <person name="Mkamilo G."/>
            <person name="Bart R.S."/>
            <person name="Setter T.L."/>
            <person name="Gleadow R.M."/>
            <person name="Kulakow P."/>
            <person name="Ferguson M.E."/>
            <person name="Rounsley S."/>
            <person name="Rokhsar D.S."/>
        </authorList>
    </citation>
    <scope>NUCLEOTIDE SEQUENCE [LARGE SCALE GENOMIC DNA]</scope>
    <source>
        <strain evidence="9">cv. AM560-2</strain>
    </source>
</reference>
<dbReference type="PROSITE" id="PS00572">
    <property type="entry name" value="GLYCOSYL_HYDROL_F1_1"/>
    <property type="match status" value="1"/>
</dbReference>
<evidence type="ECO:0000313" key="8">
    <source>
        <dbReference type="EMBL" id="OAY44737.1"/>
    </source>
</evidence>
<gene>
    <name evidence="8" type="ORF">MANES_07G001300v8</name>
</gene>
<dbReference type="PROSITE" id="PS00653">
    <property type="entry name" value="GLYCOSYL_HYDROL_F1_2"/>
    <property type="match status" value="1"/>
</dbReference>
<dbReference type="InterPro" id="IPR017853">
    <property type="entry name" value="GH"/>
</dbReference>
<evidence type="ECO:0000256" key="4">
    <source>
        <dbReference type="PROSITE-ProRule" id="PRU10055"/>
    </source>
</evidence>
<organism evidence="8 9">
    <name type="scientific">Manihot esculenta</name>
    <name type="common">Cassava</name>
    <name type="synonym">Jatropha manihot</name>
    <dbReference type="NCBI Taxonomy" id="3983"/>
    <lineage>
        <taxon>Eukaryota</taxon>
        <taxon>Viridiplantae</taxon>
        <taxon>Streptophyta</taxon>
        <taxon>Embryophyta</taxon>
        <taxon>Tracheophyta</taxon>
        <taxon>Spermatophyta</taxon>
        <taxon>Magnoliopsida</taxon>
        <taxon>eudicotyledons</taxon>
        <taxon>Gunneridae</taxon>
        <taxon>Pentapetalae</taxon>
        <taxon>rosids</taxon>
        <taxon>fabids</taxon>
        <taxon>Malpighiales</taxon>
        <taxon>Euphorbiaceae</taxon>
        <taxon>Crotonoideae</taxon>
        <taxon>Manihoteae</taxon>
        <taxon>Manihot</taxon>
    </lineage>
</organism>
<sequence>MKVKGFLSLFLILLPVSAVHNEDSVEDWAPLRRSSFPAGFIFGTGSSAYQYEGAAMEDGRGPSIWDTFTKKYPDKIKDHSNGDVAIDSYHRYKEDVATMKSLGFDAYRFSISWSRLLPRGHLIGGVNQKGIDYYNNLINELLANGIQPFVTLYHWDLPQVLEDEYGGLLSSKLVDDFRDYAELCFSKFGDRVKHWVTFNEPLTVATDGYTNGKKAPGRCSNWLPFNCTGGDSSTEPYLAAHNQLLAHAAAVKVYRDKYQISQMGQIGITINSEWLLPMTDSISDLNAVARAISFEYDWFMEPLKSGSYPADMVAYVGKRLPQFSEDESLLVKGSFDFIGVNYYTSKYATNVPCKTENLSYSTDSCVMRTPDRNGIPIGPRSGSEWLYVYPRGIHDLLLYTKNKFNDPVIYITENGVSELDDTDRIMLEDDLRVDYFNNHLAFIKKAIMKGVKVKGYFGWSLLDNFEWDDGFAVRFGMVYVNYKDGLERSLKKSAMWFKEFLHSGNYSQLAAF</sequence>
<evidence type="ECO:0000256" key="2">
    <source>
        <dbReference type="ARBA" id="ARBA00022801"/>
    </source>
</evidence>
<evidence type="ECO:0000256" key="1">
    <source>
        <dbReference type="ARBA" id="ARBA00010838"/>
    </source>
</evidence>